<evidence type="ECO:0000256" key="10">
    <source>
        <dbReference type="ARBA" id="ARBA00023027"/>
    </source>
</evidence>
<keyword evidence="12 17" id="KW-0456">Lyase</keyword>
<dbReference type="EMBL" id="JAFKCT010000004">
    <property type="protein sequence ID" value="MBN7811652.1"/>
    <property type="molecule type" value="Genomic_DNA"/>
</dbReference>
<dbReference type="NCBIfam" id="TIGR00196">
    <property type="entry name" value="yjeF_cterm"/>
    <property type="match status" value="1"/>
</dbReference>
<comment type="similarity">
    <text evidence="18">Belongs to the NnrE/AIBP family.</text>
</comment>
<dbReference type="InterPro" id="IPR000631">
    <property type="entry name" value="CARKD"/>
</dbReference>
<evidence type="ECO:0000256" key="3">
    <source>
        <dbReference type="ARBA" id="ARBA00006001"/>
    </source>
</evidence>
<dbReference type="PANTHER" id="PTHR12592">
    <property type="entry name" value="ATP-DEPENDENT (S)-NAD(P)H-HYDRATE DEHYDRATASE FAMILY MEMBER"/>
    <property type="match status" value="1"/>
</dbReference>
<comment type="similarity">
    <text evidence="3 19">In the N-terminal section; belongs to the NnrE/AIBP family.</text>
</comment>
<feature type="binding site" evidence="18">
    <location>
        <position position="159"/>
    </location>
    <ligand>
        <name>K(+)</name>
        <dbReference type="ChEBI" id="CHEBI:29103"/>
    </ligand>
</feature>
<evidence type="ECO:0000256" key="1">
    <source>
        <dbReference type="ARBA" id="ARBA00000013"/>
    </source>
</evidence>
<dbReference type="EC" id="5.1.99.6" evidence="19"/>
<feature type="domain" description="YjeF C-terminal" evidence="20">
    <location>
        <begin position="222"/>
        <end position="486"/>
    </location>
</feature>
<accession>A0ABS3C3W9</accession>
<evidence type="ECO:0000256" key="19">
    <source>
        <dbReference type="PIRNR" id="PIRNR017184"/>
    </source>
</evidence>
<dbReference type="Proteomes" id="UP000664317">
    <property type="component" value="Unassembled WGS sequence"/>
</dbReference>
<comment type="caution">
    <text evidence="18">Lacks conserved residue(s) required for the propagation of feature annotation.</text>
</comment>
<evidence type="ECO:0000256" key="12">
    <source>
        <dbReference type="ARBA" id="ARBA00023239"/>
    </source>
</evidence>
<dbReference type="Gene3D" id="3.40.1190.20">
    <property type="match status" value="1"/>
</dbReference>
<feature type="binding site" evidence="17">
    <location>
        <position position="427"/>
    </location>
    <ligand>
        <name>AMP</name>
        <dbReference type="ChEBI" id="CHEBI:456215"/>
    </ligand>
</feature>
<comment type="catalytic activity">
    <reaction evidence="1 18 19">
        <text>(6R)-NADHX = (6S)-NADHX</text>
        <dbReference type="Rhea" id="RHEA:32215"/>
        <dbReference type="ChEBI" id="CHEBI:64074"/>
        <dbReference type="ChEBI" id="CHEBI:64075"/>
        <dbReference type="EC" id="5.1.99.6"/>
    </reaction>
</comment>
<dbReference type="PIRSF" id="PIRSF017184">
    <property type="entry name" value="Nnr"/>
    <property type="match status" value="1"/>
</dbReference>
<dbReference type="RefSeq" id="WP_206578427.1">
    <property type="nucleotide sequence ID" value="NZ_JAFKCT010000004.1"/>
</dbReference>
<keyword evidence="6 17" id="KW-0547">Nucleotide-binding</keyword>
<evidence type="ECO:0000256" key="5">
    <source>
        <dbReference type="ARBA" id="ARBA00022723"/>
    </source>
</evidence>
<dbReference type="PROSITE" id="PS01050">
    <property type="entry name" value="YJEF_C_2"/>
    <property type="match status" value="1"/>
</dbReference>
<comment type="catalytic activity">
    <reaction evidence="15 17 19">
        <text>(6S)-NADHX + ADP = AMP + phosphate + NADH + H(+)</text>
        <dbReference type="Rhea" id="RHEA:32223"/>
        <dbReference type="ChEBI" id="CHEBI:15378"/>
        <dbReference type="ChEBI" id="CHEBI:43474"/>
        <dbReference type="ChEBI" id="CHEBI:57945"/>
        <dbReference type="ChEBI" id="CHEBI:64074"/>
        <dbReference type="ChEBI" id="CHEBI:456215"/>
        <dbReference type="ChEBI" id="CHEBI:456216"/>
        <dbReference type="EC" id="4.2.1.136"/>
    </reaction>
</comment>
<keyword evidence="7 17" id="KW-0067">ATP-binding</keyword>
<evidence type="ECO:0000256" key="11">
    <source>
        <dbReference type="ARBA" id="ARBA00023235"/>
    </source>
</evidence>
<evidence type="ECO:0000259" key="20">
    <source>
        <dbReference type="PROSITE" id="PS51383"/>
    </source>
</evidence>
<comment type="catalytic activity">
    <reaction evidence="2 18 19">
        <text>(6R)-NADPHX = (6S)-NADPHX</text>
        <dbReference type="Rhea" id="RHEA:32227"/>
        <dbReference type="ChEBI" id="CHEBI:64076"/>
        <dbReference type="ChEBI" id="CHEBI:64077"/>
        <dbReference type="EC" id="5.1.99.6"/>
    </reaction>
</comment>
<organism evidence="22 23">
    <name type="scientific">Algoriphagus oliviformis</name>
    <dbReference type="NCBI Taxonomy" id="2811231"/>
    <lineage>
        <taxon>Bacteria</taxon>
        <taxon>Pseudomonadati</taxon>
        <taxon>Bacteroidota</taxon>
        <taxon>Cytophagia</taxon>
        <taxon>Cytophagales</taxon>
        <taxon>Cyclobacteriaceae</taxon>
        <taxon>Algoriphagus</taxon>
    </lineage>
</organism>
<dbReference type="InterPro" id="IPR017953">
    <property type="entry name" value="Carbohydrate_kinase_pred_CS"/>
</dbReference>
<protein>
    <recommendedName>
        <fullName evidence="19">Bifunctional NAD(P)H-hydrate repair enzyme</fullName>
    </recommendedName>
    <alternativeName>
        <fullName evidence="19">Nicotinamide nucleotide repair protein</fullName>
    </alternativeName>
    <domain>
        <recommendedName>
            <fullName evidence="19">ADP-dependent (S)-NAD(P)H-hydrate dehydratase</fullName>
            <ecNumber evidence="19">4.2.1.136</ecNumber>
        </recommendedName>
        <alternativeName>
            <fullName evidence="19">ADP-dependent NAD(P)HX dehydratase</fullName>
        </alternativeName>
    </domain>
    <domain>
        <recommendedName>
            <fullName evidence="19">NAD(P)H-hydrate epimerase</fullName>
            <ecNumber evidence="19">5.1.99.6</ecNumber>
        </recommendedName>
    </domain>
</protein>
<comment type="cofactor">
    <cofactor evidence="17">
        <name>Mg(2+)</name>
        <dbReference type="ChEBI" id="CHEBI:18420"/>
    </cofactor>
</comment>
<keyword evidence="5 18" id="KW-0479">Metal-binding</keyword>
<keyword evidence="10 17" id="KW-0520">NAD</keyword>
<dbReference type="PANTHER" id="PTHR12592:SF0">
    <property type="entry name" value="ATP-DEPENDENT (S)-NAD(P)H-HYDRATE DEHYDRATASE"/>
    <property type="match status" value="1"/>
</dbReference>
<evidence type="ECO:0000256" key="2">
    <source>
        <dbReference type="ARBA" id="ARBA00000909"/>
    </source>
</evidence>
<dbReference type="InterPro" id="IPR036652">
    <property type="entry name" value="YjeF_N_dom_sf"/>
</dbReference>
<keyword evidence="8 17" id="KW-0521">NADP</keyword>
<comment type="subunit">
    <text evidence="17">Homotetramer.</text>
</comment>
<reference evidence="22 23" key="1">
    <citation type="submission" date="2021-03" db="EMBL/GenBank/DDBJ databases">
        <title>novel species isolated from a fishpond in China.</title>
        <authorList>
            <person name="Lu H."/>
            <person name="Cai Z."/>
        </authorList>
    </citation>
    <scope>NUCLEOTIDE SEQUENCE [LARGE SCALE GENOMIC DNA]</scope>
    <source>
        <strain evidence="22 23">H41</strain>
    </source>
</reference>
<dbReference type="InterPro" id="IPR030677">
    <property type="entry name" value="Nnr"/>
</dbReference>
<keyword evidence="11 18" id="KW-0413">Isomerase</keyword>
<dbReference type="InterPro" id="IPR029056">
    <property type="entry name" value="Ribokinase-like"/>
</dbReference>
<evidence type="ECO:0000313" key="23">
    <source>
        <dbReference type="Proteomes" id="UP000664317"/>
    </source>
</evidence>
<evidence type="ECO:0000313" key="22">
    <source>
        <dbReference type="EMBL" id="MBN7811652.1"/>
    </source>
</evidence>
<evidence type="ECO:0000256" key="17">
    <source>
        <dbReference type="HAMAP-Rule" id="MF_01965"/>
    </source>
</evidence>
<dbReference type="Pfam" id="PF01256">
    <property type="entry name" value="Carb_kinase"/>
    <property type="match status" value="1"/>
</dbReference>
<evidence type="ECO:0000256" key="16">
    <source>
        <dbReference type="ARBA" id="ARBA00049209"/>
    </source>
</evidence>
<feature type="binding site" evidence="17">
    <location>
        <position position="313"/>
    </location>
    <ligand>
        <name>(6S)-NADPHX</name>
        <dbReference type="ChEBI" id="CHEBI:64076"/>
    </ligand>
</feature>
<name>A0ABS3C3W9_9BACT</name>
<feature type="binding site" evidence="18">
    <location>
        <position position="123"/>
    </location>
    <ligand>
        <name>K(+)</name>
        <dbReference type="ChEBI" id="CHEBI:29103"/>
    </ligand>
</feature>
<evidence type="ECO:0000256" key="15">
    <source>
        <dbReference type="ARBA" id="ARBA00048238"/>
    </source>
</evidence>
<evidence type="ECO:0000256" key="7">
    <source>
        <dbReference type="ARBA" id="ARBA00022840"/>
    </source>
</evidence>
<feature type="binding site" evidence="17">
    <location>
        <position position="428"/>
    </location>
    <ligand>
        <name>(6S)-NADPHX</name>
        <dbReference type="ChEBI" id="CHEBI:64076"/>
    </ligand>
</feature>
<feature type="binding site" evidence="18">
    <location>
        <position position="156"/>
    </location>
    <ligand>
        <name>(6S)-NADPHX</name>
        <dbReference type="ChEBI" id="CHEBI:64076"/>
    </ligand>
</feature>
<evidence type="ECO:0000256" key="18">
    <source>
        <dbReference type="HAMAP-Rule" id="MF_01966"/>
    </source>
</evidence>
<dbReference type="NCBIfam" id="TIGR00197">
    <property type="entry name" value="yjeF_nterm"/>
    <property type="match status" value="1"/>
</dbReference>
<keyword evidence="23" id="KW-1185">Reference proteome</keyword>
<evidence type="ECO:0000259" key="21">
    <source>
        <dbReference type="PROSITE" id="PS51385"/>
    </source>
</evidence>
<evidence type="ECO:0000256" key="4">
    <source>
        <dbReference type="ARBA" id="ARBA00009524"/>
    </source>
</evidence>
<feature type="binding site" evidence="18">
    <location>
        <begin position="59"/>
        <end position="63"/>
    </location>
    <ligand>
        <name>(6S)-NADPHX</name>
        <dbReference type="ChEBI" id="CHEBI:64076"/>
    </ligand>
</feature>
<comment type="catalytic activity">
    <reaction evidence="16 17 19">
        <text>(6S)-NADPHX + ADP = AMP + phosphate + NADPH + H(+)</text>
        <dbReference type="Rhea" id="RHEA:32235"/>
        <dbReference type="ChEBI" id="CHEBI:15378"/>
        <dbReference type="ChEBI" id="CHEBI:43474"/>
        <dbReference type="ChEBI" id="CHEBI:57783"/>
        <dbReference type="ChEBI" id="CHEBI:64076"/>
        <dbReference type="ChEBI" id="CHEBI:456215"/>
        <dbReference type="ChEBI" id="CHEBI:456216"/>
        <dbReference type="EC" id="4.2.1.136"/>
    </reaction>
</comment>
<dbReference type="HAMAP" id="MF_01965">
    <property type="entry name" value="NADHX_dehydratase"/>
    <property type="match status" value="1"/>
</dbReference>
<dbReference type="SUPFAM" id="SSF53613">
    <property type="entry name" value="Ribokinase-like"/>
    <property type="match status" value="1"/>
</dbReference>
<dbReference type="Gene3D" id="3.40.50.10260">
    <property type="entry name" value="YjeF N-terminal domain"/>
    <property type="match status" value="1"/>
</dbReference>
<dbReference type="PROSITE" id="PS51385">
    <property type="entry name" value="YJEF_N"/>
    <property type="match status" value="1"/>
</dbReference>
<dbReference type="SUPFAM" id="SSF64153">
    <property type="entry name" value="YjeF N-terminal domain-like"/>
    <property type="match status" value="1"/>
</dbReference>
<evidence type="ECO:0000256" key="13">
    <source>
        <dbReference type="ARBA" id="ARBA00023268"/>
    </source>
</evidence>
<dbReference type="EC" id="4.2.1.136" evidence="19"/>
<dbReference type="InterPro" id="IPR004443">
    <property type="entry name" value="YjeF_N_dom"/>
</dbReference>
<evidence type="ECO:0000256" key="6">
    <source>
        <dbReference type="ARBA" id="ARBA00022741"/>
    </source>
</evidence>
<comment type="similarity">
    <text evidence="4 19">In the C-terminal section; belongs to the NnrD/CARKD family.</text>
</comment>
<comment type="cofactor">
    <cofactor evidence="18 19">
        <name>K(+)</name>
        <dbReference type="ChEBI" id="CHEBI:29103"/>
    </cofactor>
    <text evidence="18 19">Binds 1 potassium ion per subunit.</text>
</comment>
<dbReference type="HAMAP" id="MF_01966">
    <property type="entry name" value="NADHX_epimerase"/>
    <property type="match status" value="1"/>
</dbReference>
<feature type="binding site" evidence="18">
    <location>
        <position position="60"/>
    </location>
    <ligand>
        <name>K(+)</name>
        <dbReference type="ChEBI" id="CHEBI:29103"/>
    </ligand>
</feature>
<comment type="function">
    <text evidence="18">Catalyzes the epimerization of the S- and R-forms of NAD(P)HX, a damaged form of NAD(P)H that is a result of enzymatic or heat-dependent hydration. This is a prerequisite for the S-specific NAD(P)H-hydrate dehydratase to allow the repair of both epimers of NAD(P)HX.</text>
</comment>
<sequence length="489" mass="52408">MLKILSGEQVKALDAAHVRVQQIQSLQLMERAALAFVSWWDSQDFDPSLPVSVFCGSGNNGGDGFAIARLLSRSGRQVSVFRCFGESASLSPDAAANLEALPSDVENLHWTEFDARSSGVLIDAFLGVGLKGALRQDAKEMVQAMNAFVGTRIAVDIPSGLPADGLLEGDCVKANTTVTFAFPKLSLLFPEHAFATGALVLADIGISDEEYSSFASPYFYLREKDIKGFHRSFHRFSHKGDFGKILLFAGSKGKMGAAVLCCKSALRTGSGLVTALIPEGERHVIQSSLPEGMCLFDLEGDLNRFDAIGLGPGIGVEDSAKMLADIFRRYSRPIVLDADAITVLGQNPDLLALIPEGSILTPHLAEFDRLLGKTENHPERLAKASAFCRQWRLNLLVKGANSVICLADGRQIFNSSGSQYMATAGAGDVLTGMLTSFLGQGYSPEQALVCGVYQHGLAGEIAGKSKRRGTIASDLVEAIPETYLRLNVS</sequence>
<comment type="caution">
    <text evidence="22">The sequence shown here is derived from an EMBL/GenBank/DDBJ whole genome shotgun (WGS) entry which is preliminary data.</text>
</comment>
<keyword evidence="9 18" id="KW-0630">Potassium</keyword>
<gene>
    <name evidence="17" type="primary">nnrD</name>
    <name evidence="18" type="synonym">nnrE</name>
    <name evidence="22" type="ORF">J0A68_11870</name>
</gene>
<evidence type="ECO:0000256" key="14">
    <source>
        <dbReference type="ARBA" id="ARBA00025153"/>
    </source>
</evidence>
<dbReference type="CDD" id="cd01171">
    <property type="entry name" value="YXKO-related"/>
    <property type="match status" value="1"/>
</dbReference>
<feature type="binding site" evidence="17">
    <location>
        <begin position="398"/>
        <end position="402"/>
    </location>
    <ligand>
        <name>AMP</name>
        <dbReference type="ChEBI" id="CHEBI:456215"/>
    </ligand>
</feature>
<comment type="function">
    <text evidence="17">Catalyzes the dehydration of the S-form of NAD(P)HX at the expense of ADP, which is converted to AMP. Together with NAD(P)HX epimerase, which catalyzes the epimerization of the S- and R-forms, the enzyme allows the repair of both epimers of NAD(P)HX, a damaged form of NAD(P)H that is a result of enzymatic or heat-dependent hydration.</text>
</comment>
<comment type="function">
    <text evidence="14 19">Bifunctional enzyme that catalyzes the epimerization of the S- and R-forms of NAD(P)HX and the dehydration of the S-form of NAD(P)HX at the expense of ADP, which is converted to AMP. This allows the repair of both epimers of NAD(P)HX, a damaged form of NAD(P)H that is a result of enzymatic or heat-dependent hydration.</text>
</comment>
<feature type="binding site" evidence="17">
    <location>
        <position position="363"/>
    </location>
    <ligand>
        <name>(6S)-NADPHX</name>
        <dbReference type="ChEBI" id="CHEBI:64076"/>
    </ligand>
</feature>
<proteinExistence type="inferred from homology"/>
<dbReference type="Pfam" id="PF03853">
    <property type="entry name" value="YjeF_N"/>
    <property type="match status" value="1"/>
</dbReference>
<dbReference type="PROSITE" id="PS51383">
    <property type="entry name" value="YJEF_C_3"/>
    <property type="match status" value="1"/>
</dbReference>
<evidence type="ECO:0000256" key="9">
    <source>
        <dbReference type="ARBA" id="ARBA00022958"/>
    </source>
</evidence>
<comment type="similarity">
    <text evidence="17">Belongs to the NnrD/CARKD family.</text>
</comment>
<evidence type="ECO:0000256" key="8">
    <source>
        <dbReference type="ARBA" id="ARBA00022857"/>
    </source>
</evidence>
<keyword evidence="13" id="KW-0511">Multifunctional enzyme</keyword>
<feature type="binding site" evidence="17">
    <location>
        <position position="257"/>
    </location>
    <ligand>
        <name>(6S)-NADPHX</name>
        <dbReference type="ChEBI" id="CHEBI:64076"/>
    </ligand>
</feature>
<feature type="binding site" evidence="18">
    <location>
        <begin position="127"/>
        <end position="133"/>
    </location>
    <ligand>
        <name>(6S)-NADPHX</name>
        <dbReference type="ChEBI" id="CHEBI:64076"/>
    </ligand>
</feature>
<feature type="domain" description="YjeF N-terminal" evidence="21">
    <location>
        <begin position="10"/>
        <end position="212"/>
    </location>
</feature>